<proteinExistence type="predicted"/>
<name>A0A1G6BL56_EUBOX</name>
<keyword evidence="2" id="KW-1133">Transmembrane helix</keyword>
<protein>
    <recommendedName>
        <fullName evidence="6">Carboxypeptidase regulatory-like domain-containing protein</fullName>
    </recommendedName>
</protein>
<dbReference type="STRING" id="1732.SAMN02910417_01594"/>
<evidence type="ECO:0000256" key="3">
    <source>
        <dbReference type="SAM" id="SignalP"/>
    </source>
</evidence>
<evidence type="ECO:0000313" key="4">
    <source>
        <dbReference type="EMBL" id="SDB21354.1"/>
    </source>
</evidence>
<dbReference type="SUPFAM" id="SSF49464">
    <property type="entry name" value="Carboxypeptidase regulatory domain-like"/>
    <property type="match status" value="1"/>
</dbReference>
<evidence type="ECO:0008006" key="6">
    <source>
        <dbReference type="Google" id="ProtNLM"/>
    </source>
</evidence>
<dbReference type="AlphaFoldDB" id="A0A1G6BL56"/>
<feature type="transmembrane region" description="Helical" evidence="2">
    <location>
        <begin position="216"/>
        <end position="234"/>
    </location>
</feature>
<sequence>MKKLAVLALSMGLAFSMPLALGATEVDDLVEETDETGTDGATDSTIDASPDENYDGDEEEEDEYNEGEEEDESEDGEESSEEDLIVIVKGNFSYEDGTPAKGLTVKLHSKTQKTTTNKKGNYKFSNAVALGEHTLYVSKGDANYATVKLDIDEDGAEITESSVAKDVFTTKKTSSVSKSGTTTKITVVVDGVITADMIENATDESTSPKTSDSTKAAGAAFVVVVAGVALYFTGRRYKKA</sequence>
<keyword evidence="2" id="KW-0812">Transmembrane</keyword>
<evidence type="ECO:0000313" key="5">
    <source>
        <dbReference type="Proteomes" id="UP000199228"/>
    </source>
</evidence>
<evidence type="ECO:0000256" key="1">
    <source>
        <dbReference type="SAM" id="MobiDB-lite"/>
    </source>
</evidence>
<dbReference type="InterPro" id="IPR008969">
    <property type="entry name" value="CarboxyPept-like_regulatory"/>
</dbReference>
<dbReference type="Proteomes" id="UP000199228">
    <property type="component" value="Unassembled WGS sequence"/>
</dbReference>
<feature type="compositionally biased region" description="Acidic residues" evidence="1">
    <location>
        <begin position="26"/>
        <end position="37"/>
    </location>
</feature>
<keyword evidence="2" id="KW-0472">Membrane</keyword>
<feature type="region of interest" description="Disordered" evidence="1">
    <location>
        <begin position="26"/>
        <end position="82"/>
    </location>
</feature>
<evidence type="ECO:0000256" key="2">
    <source>
        <dbReference type="SAM" id="Phobius"/>
    </source>
</evidence>
<keyword evidence="5" id="KW-1185">Reference proteome</keyword>
<dbReference type="EMBL" id="FMXR01000011">
    <property type="protein sequence ID" value="SDB21354.1"/>
    <property type="molecule type" value="Genomic_DNA"/>
</dbReference>
<feature type="compositionally biased region" description="Acidic residues" evidence="1">
    <location>
        <begin position="49"/>
        <end position="82"/>
    </location>
</feature>
<feature type="chain" id="PRO_5011740911" description="Carboxypeptidase regulatory-like domain-containing protein" evidence="3">
    <location>
        <begin position="23"/>
        <end position="240"/>
    </location>
</feature>
<feature type="signal peptide" evidence="3">
    <location>
        <begin position="1"/>
        <end position="22"/>
    </location>
</feature>
<dbReference type="RefSeq" id="WP_090173832.1">
    <property type="nucleotide sequence ID" value="NZ_FMXR01000011.1"/>
</dbReference>
<organism evidence="4 5">
    <name type="scientific">Eubacterium oxidoreducens</name>
    <dbReference type="NCBI Taxonomy" id="1732"/>
    <lineage>
        <taxon>Bacteria</taxon>
        <taxon>Bacillati</taxon>
        <taxon>Bacillota</taxon>
        <taxon>Clostridia</taxon>
        <taxon>Eubacteriales</taxon>
        <taxon>Eubacteriaceae</taxon>
        <taxon>Eubacterium</taxon>
    </lineage>
</organism>
<dbReference type="Gene3D" id="2.60.40.1120">
    <property type="entry name" value="Carboxypeptidase-like, regulatory domain"/>
    <property type="match status" value="1"/>
</dbReference>
<reference evidence="4 5" key="1">
    <citation type="submission" date="2016-10" db="EMBL/GenBank/DDBJ databases">
        <authorList>
            <person name="de Groot N.N."/>
        </authorList>
    </citation>
    <scope>NUCLEOTIDE SEQUENCE [LARGE SCALE GENOMIC DNA]</scope>
    <source>
        <strain evidence="4 5">DSM 3217</strain>
    </source>
</reference>
<keyword evidence="3" id="KW-0732">Signal</keyword>
<gene>
    <name evidence="4" type="ORF">SAMN02910417_01594</name>
</gene>
<accession>A0A1G6BL56</accession>